<proteinExistence type="predicted"/>
<dbReference type="EMBL" id="UFQS01005131">
    <property type="protein sequence ID" value="SSX16728.1"/>
    <property type="molecule type" value="Genomic_DNA"/>
</dbReference>
<evidence type="ECO:0000313" key="3">
    <source>
        <dbReference type="EMBL" id="SSX35919.1"/>
    </source>
</evidence>
<dbReference type="InterPro" id="IPR029021">
    <property type="entry name" value="Prot-tyrosine_phosphatase-like"/>
</dbReference>
<protein>
    <submittedName>
        <fullName evidence="2">CSON011621 protein</fullName>
    </submittedName>
</protein>
<feature type="region of interest" description="Disordered" evidence="1">
    <location>
        <begin position="1"/>
        <end position="22"/>
    </location>
</feature>
<dbReference type="EMBL" id="UFQT01005131">
    <property type="protein sequence ID" value="SSX35919.1"/>
    <property type="molecule type" value="Genomic_DNA"/>
</dbReference>
<feature type="compositionally biased region" description="Polar residues" evidence="1">
    <location>
        <begin position="13"/>
        <end position="22"/>
    </location>
</feature>
<evidence type="ECO:0000313" key="2">
    <source>
        <dbReference type="EMBL" id="SSX16728.1"/>
    </source>
</evidence>
<dbReference type="SUPFAM" id="SSF52799">
    <property type="entry name" value="(Phosphotyrosine protein) phosphatases II"/>
    <property type="match status" value="1"/>
</dbReference>
<accession>A0A336LSU7</accession>
<gene>
    <name evidence="2" type="primary">CSON011621</name>
</gene>
<evidence type="ECO:0000256" key="1">
    <source>
        <dbReference type="SAM" id="MobiDB-lite"/>
    </source>
</evidence>
<name>A0A336LSU7_CULSO</name>
<reference evidence="2" key="1">
    <citation type="submission" date="2018-04" db="EMBL/GenBank/DDBJ databases">
        <authorList>
            <person name="Go L.Y."/>
            <person name="Mitchell J.A."/>
        </authorList>
    </citation>
    <scope>NUCLEOTIDE SEQUENCE</scope>
    <source>
        <tissue evidence="2">Whole organism</tissue>
    </source>
</reference>
<dbReference type="AlphaFoldDB" id="A0A336LSU7"/>
<organism evidence="2">
    <name type="scientific">Culicoides sonorensis</name>
    <name type="common">Biting midge</name>
    <dbReference type="NCBI Taxonomy" id="179676"/>
    <lineage>
        <taxon>Eukaryota</taxon>
        <taxon>Metazoa</taxon>
        <taxon>Ecdysozoa</taxon>
        <taxon>Arthropoda</taxon>
        <taxon>Hexapoda</taxon>
        <taxon>Insecta</taxon>
        <taxon>Pterygota</taxon>
        <taxon>Neoptera</taxon>
        <taxon>Endopterygota</taxon>
        <taxon>Diptera</taxon>
        <taxon>Nematocera</taxon>
        <taxon>Chironomoidea</taxon>
        <taxon>Ceratopogonidae</taxon>
        <taxon>Ceratopogoninae</taxon>
        <taxon>Culicoides</taxon>
        <taxon>Monoculicoides</taxon>
    </lineage>
</organism>
<sequence>MSRDQDQMKHRWSTGTSKLQPLPTTLSKEKLCQLLEMKLADPELFYEFEGIPKHRENARYDCALQQENKQKNLDPNFLPYDDNRCTVGRKQRFYIVAQSPSAATVTVFGKASGKPMCLLSYNYC</sequence>
<dbReference type="Gene3D" id="3.90.190.10">
    <property type="entry name" value="Protein tyrosine phosphatase superfamily"/>
    <property type="match status" value="1"/>
</dbReference>
<dbReference type="VEuPathDB" id="VectorBase:CSON011621"/>
<reference evidence="3" key="2">
    <citation type="submission" date="2018-07" db="EMBL/GenBank/DDBJ databases">
        <authorList>
            <person name="Quirk P.G."/>
            <person name="Krulwich T.A."/>
        </authorList>
    </citation>
    <scope>NUCLEOTIDE SEQUENCE</scope>
</reference>